<feature type="domain" description="Fungal lipase-type" evidence="1">
    <location>
        <begin position="94"/>
        <end position="224"/>
    </location>
</feature>
<evidence type="ECO:0000313" key="3">
    <source>
        <dbReference type="Proteomes" id="UP000007799"/>
    </source>
</evidence>
<dbReference type="GeneID" id="16069936"/>
<dbReference type="Gene3D" id="3.40.50.300">
    <property type="entry name" value="P-loop containing nucleotide triphosphate hydrolases"/>
    <property type="match status" value="1"/>
</dbReference>
<name>F2UMU3_SALR5</name>
<dbReference type="EMBL" id="GL832983">
    <property type="protein sequence ID" value="EGD78442.1"/>
    <property type="molecule type" value="Genomic_DNA"/>
</dbReference>
<dbReference type="KEGG" id="sre:PTSG_09137"/>
<dbReference type="RefSeq" id="XP_004989391.1">
    <property type="nucleotide sequence ID" value="XM_004989334.1"/>
</dbReference>
<dbReference type="Pfam" id="PF01764">
    <property type="entry name" value="Lipase_3"/>
    <property type="match status" value="1"/>
</dbReference>
<evidence type="ECO:0000259" key="1">
    <source>
        <dbReference type="Pfam" id="PF01764"/>
    </source>
</evidence>
<dbReference type="PANTHER" id="PTHR45856:SF21">
    <property type="entry name" value="FUNGAL LIPASE-LIKE DOMAIN-CONTAINING PROTEIN"/>
    <property type="match status" value="1"/>
</dbReference>
<proteinExistence type="predicted"/>
<dbReference type="InterPro" id="IPR051218">
    <property type="entry name" value="Sec_MonoDiacylglyc_Lipase"/>
</dbReference>
<dbReference type="InterPro" id="IPR027417">
    <property type="entry name" value="P-loop_NTPase"/>
</dbReference>
<dbReference type="Proteomes" id="UP000007799">
    <property type="component" value="Unassembled WGS sequence"/>
</dbReference>
<dbReference type="OrthoDB" id="438440at2759"/>
<protein>
    <recommendedName>
        <fullName evidence="1">Fungal lipase-type domain-containing protein</fullName>
    </recommendedName>
</protein>
<dbReference type="SUPFAM" id="SSF52540">
    <property type="entry name" value="P-loop containing nucleoside triphosphate hydrolases"/>
    <property type="match status" value="1"/>
</dbReference>
<dbReference type="InParanoid" id="F2UMU3"/>
<organism evidence="3">
    <name type="scientific">Salpingoeca rosetta (strain ATCC 50818 / BSB-021)</name>
    <dbReference type="NCBI Taxonomy" id="946362"/>
    <lineage>
        <taxon>Eukaryota</taxon>
        <taxon>Choanoflagellata</taxon>
        <taxon>Craspedida</taxon>
        <taxon>Salpingoecidae</taxon>
        <taxon>Salpingoeca</taxon>
    </lineage>
</organism>
<dbReference type="SUPFAM" id="SSF53474">
    <property type="entry name" value="alpha/beta-Hydrolases"/>
    <property type="match status" value="1"/>
</dbReference>
<dbReference type="GO" id="GO:0006629">
    <property type="term" value="P:lipid metabolic process"/>
    <property type="evidence" value="ECO:0007669"/>
    <property type="project" value="InterPro"/>
</dbReference>
<gene>
    <name evidence="2" type="ORF">PTSG_09137</name>
</gene>
<dbReference type="CDD" id="cd00882">
    <property type="entry name" value="Ras_like_GTPase"/>
    <property type="match status" value="1"/>
</dbReference>
<dbReference type="InterPro" id="IPR029058">
    <property type="entry name" value="AB_hydrolase_fold"/>
</dbReference>
<evidence type="ECO:0000313" key="2">
    <source>
        <dbReference type="EMBL" id="EGD78442.1"/>
    </source>
</evidence>
<dbReference type="Gene3D" id="3.40.50.1820">
    <property type="entry name" value="alpha/beta hydrolase"/>
    <property type="match status" value="1"/>
</dbReference>
<dbReference type="CDD" id="cd00519">
    <property type="entry name" value="Lipase_3"/>
    <property type="match status" value="1"/>
</dbReference>
<dbReference type="eggNOG" id="ENOG502S90Y">
    <property type="taxonomic scope" value="Eukaryota"/>
</dbReference>
<reference evidence="2" key="1">
    <citation type="submission" date="2009-08" db="EMBL/GenBank/DDBJ databases">
        <title>Annotation of Salpingoeca rosetta.</title>
        <authorList>
            <consortium name="The Broad Institute Genome Sequencing Platform"/>
            <person name="Russ C."/>
            <person name="Cuomo C."/>
            <person name="Burger G."/>
            <person name="Gray M.W."/>
            <person name="Holland P.W.H."/>
            <person name="King N."/>
            <person name="Lang F.B.F."/>
            <person name="Roger A.J."/>
            <person name="Ruiz-Trillo I."/>
            <person name="Young S.K."/>
            <person name="Zeng Q."/>
            <person name="Gargeya S."/>
            <person name="Alvarado L."/>
            <person name="Berlin A."/>
            <person name="Chapman S.B."/>
            <person name="Chen Z."/>
            <person name="Freedman E."/>
            <person name="Gellesch M."/>
            <person name="Goldberg J."/>
            <person name="Griggs A."/>
            <person name="Gujja S."/>
            <person name="Heilman E."/>
            <person name="Heiman D."/>
            <person name="Howarth C."/>
            <person name="Mehta T."/>
            <person name="Neiman D."/>
            <person name="Pearson M."/>
            <person name="Roberts A."/>
            <person name="Saif S."/>
            <person name="Shea T."/>
            <person name="Shenoy N."/>
            <person name="Sisk P."/>
            <person name="Stolte C."/>
            <person name="Sykes S."/>
            <person name="White J."/>
            <person name="Yandava C."/>
            <person name="Haas B."/>
            <person name="Nusbaum C."/>
            <person name="Birren B."/>
        </authorList>
    </citation>
    <scope>NUCLEOTIDE SEQUENCE [LARGE SCALE GENOMIC DNA]</scope>
    <source>
        <strain evidence="2">ATCC 50818</strain>
    </source>
</reference>
<dbReference type="InterPro" id="IPR002921">
    <property type="entry name" value="Fungal_lipase-type"/>
</dbReference>
<accession>F2UMU3</accession>
<keyword evidence="3" id="KW-1185">Reference proteome</keyword>
<dbReference type="AlphaFoldDB" id="F2UMU3"/>
<dbReference type="PANTHER" id="PTHR45856">
    <property type="entry name" value="ALPHA/BETA-HYDROLASES SUPERFAMILY PROTEIN"/>
    <property type="match status" value="1"/>
</dbReference>
<sequence length="1090" mass="121071">MGPLLSQPLSERQKAVKRIGLHLSQPKPLDQCDVDVDSALAMSICAYSDNPLHTLRQLNGLPHKVRHVKRGQTSESLNQQWIIGANADESVFYIGFKGTTDATDWWKNARLTQTHKSLGKVHSGFLSCAEEFPREIVQQVLNENKKVVVTGHSKGGAVAQTLCILLLEDLVHVSRDKLVSNLRCVTFASPLVGDEQIAKCIKARWGDIFFHIVNDGDIVPLVMTLYQQRIADGLSSAAHKFAELLKELAKGTSVLQVVATLADHGPLPAKLAAAALRVTSSVLQAGAREIGHRVFRVKYYPFGSVYKLRARTVVCILPTPVSFREEDDVDGTPHFYDEEMIPPELNRTDSGGFPSHSQLLAAHSLGTYAVRLKLQPTVSCQPQHAPDFPFQGAFLCPRDIRVHLAVHSTTRLVVELQGKKLFMAREMRPTRTTDGTSKPAQAQVAFLSGISSARFEFPSVVLEPAMEEYAFSLMTVLDEECIVTIRRQDIRDHRLSEGNKCLHPMFDRLTSSEVVHAALVRALLILSCHHRKNAAHLDAQHTHAVKHTVSTLDCIFETAQLAPFLDLPEVSRPFLENGVRRCRSAKECTERRNEVAVAFVDLLETAMTCAETRRTLNKTSFTPWEKTVLTRLYKFAEKEDASLNVIERGPRGKSSSVRVGAPTVNLFPDGSEFMPSEMADSLRQRGPAAVASILLRAQTALAIVSASLERRSLDVWSTNLKIHKQDDLQRTTAQVQDAFSELYASTTLNWWNKVHASLFFVSRDVWRWFMTQFTVSSLREVAHLMAGLKDTQGQPISDEGLCVDLLGLEHLLTLRVETAAAISGLQKRELLSKSFAQLPSALKKGDHRILKSNLQKNTAIESWDLIRAHCMIHELRLGLSGRLHIGAAGAMNLGKSYMLKQIFSANTNPGPHDHHRNSSLSTHVEGDIVLLDFPGIDDTGSVVSHVFQDGIAAVDLLILIVEGTKVRANATVDVLRAALLQSSVPVLICLHRADQWRGEHSSQADFIASLQDSKDKVQDLLARANIPFDTERVTLVPTCFTVQQPQEELARDLRAADVWDLVDVRNWIAQHSTTPIPNQNFFSFRLLLTS</sequence>